<dbReference type="SUPFAM" id="SSF56601">
    <property type="entry name" value="beta-lactamase/transpeptidase-like"/>
    <property type="match status" value="1"/>
</dbReference>
<sequence>MRKYFLLFQMILLSIVVSGQTEKSSELYQIIKEKDSLLFNLGFNNCDISQFENLISEKFEFYHDQTGITDSKSAFINSIQNGLCKLNYKPRRMLIENSLEVYPLKYNGTLYGAIETGIHHFYAIEKDSTEYLTSIAKFNHLWIVENGNWKLNKGLSYDHKDFDKPINKELLFKDQRETEKWLKQKSIPALGIGYIENGKIEQISVFGKLEKGIKAHENTIWNVASLTKPIIALVVLKLIDLGELGLDEPVYKYYVDPDIKNDSRAKLLTPRIVLSHQTGFTNNRENYKDGILKFEFEPGTKYQYSGEGYDYLRKVIEYKFNKTIEQLASELIFKPLKMNNTSFVWNKEYETKIAKWHTEKGEIYTLKKQTEAHGADDLLTTIEDYSKFVTYIINGADLSKKLQKEMVKSQVTINDYKYFGLGWWIDENININNDFAMVHGGDDIGVHTIAFIIPKTKQGLVIFTNSDNGTDAYQEIILKYLGENGQGIMNVEMK</sequence>
<dbReference type="RefSeq" id="WP_091625026.1">
    <property type="nucleotide sequence ID" value="NZ_FNZN01000005.1"/>
</dbReference>
<dbReference type="EMBL" id="FNZN01000005">
    <property type="protein sequence ID" value="SEL80282.1"/>
    <property type="molecule type" value="Genomic_DNA"/>
</dbReference>
<dbReference type="AlphaFoldDB" id="A0A1H7T5V7"/>
<feature type="domain" description="DUF4440" evidence="2">
    <location>
        <begin position="42"/>
        <end position="151"/>
    </location>
</feature>
<accession>A0A1H7T5V7</accession>
<evidence type="ECO:0000313" key="4">
    <source>
        <dbReference type="Proteomes" id="UP000198990"/>
    </source>
</evidence>
<gene>
    <name evidence="3" type="ORF">SAMN04488008_105237</name>
</gene>
<dbReference type="InterPro" id="IPR012338">
    <property type="entry name" value="Beta-lactam/transpept-like"/>
</dbReference>
<dbReference type="STRING" id="228957.SAMN04488008_105237"/>
<name>A0A1H7T5V7_9FLAO</name>
<dbReference type="PANTHER" id="PTHR43283">
    <property type="entry name" value="BETA-LACTAMASE-RELATED"/>
    <property type="match status" value="1"/>
</dbReference>
<dbReference type="Pfam" id="PF00144">
    <property type="entry name" value="Beta-lactamase"/>
    <property type="match status" value="1"/>
</dbReference>
<organism evidence="3 4">
    <name type="scientific">Maribacter orientalis</name>
    <dbReference type="NCBI Taxonomy" id="228957"/>
    <lineage>
        <taxon>Bacteria</taxon>
        <taxon>Pseudomonadati</taxon>
        <taxon>Bacteroidota</taxon>
        <taxon>Flavobacteriia</taxon>
        <taxon>Flavobacteriales</taxon>
        <taxon>Flavobacteriaceae</taxon>
        <taxon>Maribacter</taxon>
    </lineage>
</organism>
<dbReference type="InterPro" id="IPR032710">
    <property type="entry name" value="NTF2-like_dom_sf"/>
</dbReference>
<keyword evidence="4" id="KW-1185">Reference proteome</keyword>
<dbReference type="Gene3D" id="3.40.710.10">
    <property type="entry name" value="DD-peptidase/beta-lactamase superfamily"/>
    <property type="match status" value="1"/>
</dbReference>
<dbReference type="OrthoDB" id="1357763at2"/>
<evidence type="ECO:0000259" key="1">
    <source>
        <dbReference type="Pfam" id="PF00144"/>
    </source>
</evidence>
<protein>
    <submittedName>
        <fullName evidence="3">CubicO group peptidase, beta-lactamase class C family</fullName>
    </submittedName>
</protein>
<evidence type="ECO:0000313" key="3">
    <source>
        <dbReference type="EMBL" id="SEL80282.1"/>
    </source>
</evidence>
<evidence type="ECO:0000259" key="2">
    <source>
        <dbReference type="Pfam" id="PF14534"/>
    </source>
</evidence>
<dbReference type="Proteomes" id="UP000198990">
    <property type="component" value="Unassembled WGS sequence"/>
</dbReference>
<dbReference type="PANTHER" id="PTHR43283:SF18">
    <property type="match status" value="1"/>
</dbReference>
<dbReference type="InterPro" id="IPR027843">
    <property type="entry name" value="DUF4440"/>
</dbReference>
<feature type="domain" description="Beta-lactamase-related" evidence="1">
    <location>
        <begin position="182"/>
        <end position="471"/>
    </location>
</feature>
<dbReference type="Pfam" id="PF14534">
    <property type="entry name" value="DUF4440"/>
    <property type="match status" value="1"/>
</dbReference>
<dbReference type="InterPro" id="IPR001466">
    <property type="entry name" value="Beta-lactam-related"/>
</dbReference>
<dbReference type="InterPro" id="IPR050789">
    <property type="entry name" value="Diverse_Enzym_Activities"/>
</dbReference>
<reference evidence="4" key="1">
    <citation type="submission" date="2016-10" db="EMBL/GenBank/DDBJ databases">
        <authorList>
            <person name="Varghese N."/>
            <person name="Submissions S."/>
        </authorList>
    </citation>
    <scope>NUCLEOTIDE SEQUENCE [LARGE SCALE GENOMIC DNA]</scope>
    <source>
        <strain evidence="4">DSM 16471</strain>
    </source>
</reference>
<dbReference type="SUPFAM" id="SSF54427">
    <property type="entry name" value="NTF2-like"/>
    <property type="match status" value="1"/>
</dbReference>
<proteinExistence type="predicted"/>